<feature type="compositionally biased region" description="Polar residues" evidence="1">
    <location>
        <begin position="150"/>
        <end position="178"/>
    </location>
</feature>
<evidence type="ECO:0000313" key="2">
    <source>
        <dbReference type="EMBL" id="TFK42792.1"/>
    </source>
</evidence>
<organism evidence="2 3">
    <name type="scientific">Crucibulum laeve</name>
    <dbReference type="NCBI Taxonomy" id="68775"/>
    <lineage>
        <taxon>Eukaryota</taxon>
        <taxon>Fungi</taxon>
        <taxon>Dikarya</taxon>
        <taxon>Basidiomycota</taxon>
        <taxon>Agaricomycotina</taxon>
        <taxon>Agaricomycetes</taxon>
        <taxon>Agaricomycetidae</taxon>
        <taxon>Agaricales</taxon>
        <taxon>Agaricineae</taxon>
        <taxon>Nidulariaceae</taxon>
        <taxon>Crucibulum</taxon>
    </lineage>
</organism>
<feature type="region of interest" description="Disordered" evidence="1">
    <location>
        <begin position="150"/>
        <end position="301"/>
    </location>
</feature>
<dbReference type="AlphaFoldDB" id="A0A5C3MBT0"/>
<protein>
    <submittedName>
        <fullName evidence="2">Uncharacterized protein</fullName>
    </submittedName>
</protein>
<gene>
    <name evidence="2" type="ORF">BDQ12DRAFT_676807</name>
</gene>
<name>A0A5C3MBT0_9AGAR</name>
<reference evidence="2 3" key="1">
    <citation type="journal article" date="2019" name="Nat. Ecol. Evol.">
        <title>Megaphylogeny resolves global patterns of mushroom evolution.</title>
        <authorList>
            <person name="Varga T."/>
            <person name="Krizsan K."/>
            <person name="Foldi C."/>
            <person name="Dima B."/>
            <person name="Sanchez-Garcia M."/>
            <person name="Sanchez-Ramirez S."/>
            <person name="Szollosi G.J."/>
            <person name="Szarkandi J.G."/>
            <person name="Papp V."/>
            <person name="Albert L."/>
            <person name="Andreopoulos W."/>
            <person name="Angelini C."/>
            <person name="Antonin V."/>
            <person name="Barry K.W."/>
            <person name="Bougher N.L."/>
            <person name="Buchanan P."/>
            <person name="Buyck B."/>
            <person name="Bense V."/>
            <person name="Catcheside P."/>
            <person name="Chovatia M."/>
            <person name="Cooper J."/>
            <person name="Damon W."/>
            <person name="Desjardin D."/>
            <person name="Finy P."/>
            <person name="Geml J."/>
            <person name="Haridas S."/>
            <person name="Hughes K."/>
            <person name="Justo A."/>
            <person name="Karasinski D."/>
            <person name="Kautmanova I."/>
            <person name="Kiss B."/>
            <person name="Kocsube S."/>
            <person name="Kotiranta H."/>
            <person name="LaButti K.M."/>
            <person name="Lechner B.E."/>
            <person name="Liimatainen K."/>
            <person name="Lipzen A."/>
            <person name="Lukacs Z."/>
            <person name="Mihaltcheva S."/>
            <person name="Morgado L.N."/>
            <person name="Niskanen T."/>
            <person name="Noordeloos M.E."/>
            <person name="Ohm R.A."/>
            <person name="Ortiz-Santana B."/>
            <person name="Ovrebo C."/>
            <person name="Racz N."/>
            <person name="Riley R."/>
            <person name="Savchenko A."/>
            <person name="Shiryaev A."/>
            <person name="Soop K."/>
            <person name="Spirin V."/>
            <person name="Szebenyi C."/>
            <person name="Tomsovsky M."/>
            <person name="Tulloss R.E."/>
            <person name="Uehling J."/>
            <person name="Grigoriev I.V."/>
            <person name="Vagvolgyi C."/>
            <person name="Papp T."/>
            <person name="Martin F.M."/>
            <person name="Miettinen O."/>
            <person name="Hibbett D.S."/>
            <person name="Nagy L.G."/>
        </authorList>
    </citation>
    <scope>NUCLEOTIDE SEQUENCE [LARGE SCALE GENOMIC DNA]</scope>
    <source>
        <strain evidence="2 3">CBS 166.37</strain>
    </source>
</reference>
<feature type="compositionally biased region" description="Polar residues" evidence="1">
    <location>
        <begin position="222"/>
        <end position="246"/>
    </location>
</feature>
<proteinExistence type="predicted"/>
<dbReference type="Proteomes" id="UP000308652">
    <property type="component" value="Unassembled WGS sequence"/>
</dbReference>
<evidence type="ECO:0000256" key="1">
    <source>
        <dbReference type="SAM" id="MobiDB-lite"/>
    </source>
</evidence>
<dbReference type="EMBL" id="ML213592">
    <property type="protein sequence ID" value="TFK42792.1"/>
    <property type="molecule type" value="Genomic_DNA"/>
</dbReference>
<evidence type="ECO:0000313" key="3">
    <source>
        <dbReference type="Proteomes" id="UP000308652"/>
    </source>
</evidence>
<keyword evidence="3" id="KW-1185">Reference proteome</keyword>
<feature type="compositionally biased region" description="Polar residues" evidence="1">
    <location>
        <begin position="259"/>
        <end position="268"/>
    </location>
</feature>
<dbReference type="OrthoDB" id="3068282at2759"/>
<accession>A0A5C3MBT0</accession>
<feature type="region of interest" description="Disordered" evidence="1">
    <location>
        <begin position="315"/>
        <end position="366"/>
    </location>
</feature>
<feature type="compositionally biased region" description="Low complexity" evidence="1">
    <location>
        <begin position="192"/>
        <end position="209"/>
    </location>
</feature>
<sequence>MSASARATENNKKLFRQYTKKLAQNDVQVYTWHANKLGDWLSDEKAYYSEARPEIIKLLLTAQVSLRKAVGVDPNPTSPFNASSHLEHPMAAPYIRLVKAVEPYAYTFVEQNMRVALRHIIQSTIMFDTVPSTLSTPSTTAGTLGITSQAQQHDNPHMQSPPLSHPVSQPSSNLTSQPPLHYGTRSPSQLESQPHSHLGSQPPSSSPLQTYTHPQLQPPSCPQSRPSELLQDSQVQTPTNMVTANGATHGPSIQDALEPSNQPGTSVGSPVPSARTPAPMSEPASAKISSGKPKAKKKAKVLSSLVQRDMIALRQKQERSQKQSQEGAPAEEPKAPKVESPARQPLTSRERSIALPATPTKQSHLMNASENQTQLAVSVQRLIPTAPVEYIDLTLDDEMEVAAIRPTMGATPAVDTTSSVDIVMRDVNAPAPEALQHITISGDAERQNKVAENVNELAPLPIISNSSPIPGVARSGSVGADSVAIVQPTNDIKDHAEIPGTSSISSTERSIDLVPNGVAAIGNTVMHDVVIQEEVPPSFPDVPSNHKEQAPVVINGTPTEASLEHTLSTEQVTRHDVDMLDFATPSNNLESSAPISMNPEGASNDTGMARAVFGNEMCVIAIQQGLQSNSKISIQFEIPEEQFSNLSRWVNRHSTTQDVRGGLCLSLGCYSSAVFLDLVKKHQYETNEQVVCALRSSWPSSGGLSLFAMFNSSREIFPLSPPFAVTPDGLVDISQFLSVGKNSIELDQRKDLSEYMLVLHAHHPTHAQVLEVDRRHKRQMEWQKWAQYISRPFDISISTLIS</sequence>
<dbReference type="STRING" id="68775.A0A5C3MBT0"/>